<sequence>MSDSLKERVREKLVRQLAEDGPPDPEQGDTRQVSVQDDLDLLDSVAEDDPVIEELAARYLVP</sequence>
<organism evidence="2 3">
    <name type="scientific">Nocardia terrae</name>
    <dbReference type="NCBI Taxonomy" id="2675851"/>
    <lineage>
        <taxon>Bacteria</taxon>
        <taxon>Bacillati</taxon>
        <taxon>Actinomycetota</taxon>
        <taxon>Actinomycetes</taxon>
        <taxon>Mycobacteriales</taxon>
        <taxon>Nocardiaceae</taxon>
        <taxon>Nocardia</taxon>
    </lineage>
</organism>
<gene>
    <name evidence="2" type="ORF">GPX89_19700</name>
</gene>
<feature type="compositionally biased region" description="Basic and acidic residues" evidence="1">
    <location>
        <begin position="1"/>
        <end position="18"/>
    </location>
</feature>
<dbReference type="EMBL" id="WRPP01000003">
    <property type="protein sequence ID" value="MVU79460.1"/>
    <property type="molecule type" value="Genomic_DNA"/>
</dbReference>
<accession>A0A7K1UYK1</accession>
<dbReference type="Proteomes" id="UP000466794">
    <property type="component" value="Unassembled WGS sequence"/>
</dbReference>
<reference evidence="2 3" key="1">
    <citation type="submission" date="2019-12" db="EMBL/GenBank/DDBJ databases">
        <title>Nocardia sp. nov. ET3-3 isolated from soil.</title>
        <authorList>
            <person name="Kanchanasin P."/>
            <person name="Tanasupawat S."/>
            <person name="Yuki M."/>
            <person name="Kudo T."/>
        </authorList>
    </citation>
    <scope>NUCLEOTIDE SEQUENCE [LARGE SCALE GENOMIC DNA]</scope>
    <source>
        <strain evidence="2 3">ET3-3</strain>
    </source>
</reference>
<feature type="region of interest" description="Disordered" evidence="1">
    <location>
        <begin position="1"/>
        <end position="34"/>
    </location>
</feature>
<evidence type="ECO:0000313" key="2">
    <source>
        <dbReference type="EMBL" id="MVU79460.1"/>
    </source>
</evidence>
<comment type="caution">
    <text evidence="2">The sequence shown here is derived from an EMBL/GenBank/DDBJ whole genome shotgun (WGS) entry which is preliminary data.</text>
</comment>
<name>A0A7K1UYK1_9NOCA</name>
<dbReference type="RefSeq" id="WP_157388993.1">
    <property type="nucleotide sequence ID" value="NZ_WRPP01000003.1"/>
</dbReference>
<evidence type="ECO:0000256" key="1">
    <source>
        <dbReference type="SAM" id="MobiDB-lite"/>
    </source>
</evidence>
<evidence type="ECO:0000313" key="3">
    <source>
        <dbReference type="Proteomes" id="UP000466794"/>
    </source>
</evidence>
<protein>
    <submittedName>
        <fullName evidence="2">Uncharacterized protein</fullName>
    </submittedName>
</protein>
<dbReference type="AlphaFoldDB" id="A0A7K1UYK1"/>
<proteinExistence type="predicted"/>
<keyword evidence="3" id="KW-1185">Reference proteome</keyword>